<dbReference type="PROSITE" id="PS51257">
    <property type="entry name" value="PROKAR_LIPOPROTEIN"/>
    <property type="match status" value="1"/>
</dbReference>
<reference evidence="1 2" key="1">
    <citation type="journal article" date="2018" name="Environ. Microbiol.">
        <title>Isolation and genomic characterization of Novimethylophilus kurashikiensis gen. nov. sp. nov., a new lanthanide-dependent methylotrophic species of Methylophilaceae.</title>
        <authorList>
            <person name="Lv H."/>
            <person name="Sahin N."/>
            <person name="Tani A."/>
        </authorList>
    </citation>
    <scope>NUCLEOTIDE SEQUENCE [LARGE SCALE GENOMIC DNA]</scope>
    <source>
        <strain evidence="1 2">La2-4</strain>
    </source>
</reference>
<gene>
    <name evidence="1" type="ORF">NMK_1894</name>
</gene>
<dbReference type="AlphaFoldDB" id="A0A2R5FCD6"/>
<dbReference type="RefSeq" id="WP_109015503.1">
    <property type="nucleotide sequence ID" value="NZ_BDOQ01000007.1"/>
</dbReference>
<dbReference type="Proteomes" id="UP000245081">
    <property type="component" value="Unassembled WGS sequence"/>
</dbReference>
<evidence type="ECO:0000313" key="1">
    <source>
        <dbReference type="EMBL" id="GBG14304.1"/>
    </source>
</evidence>
<sequence length="89" mass="9639">MKSKIIKFVVDGFVSVAILGLFAVVMASCSKAPPAVQARADAAERAAVLRNLEYFKDKFGLCYTDLTDIDSHGHKTHSITNVPCNRVGL</sequence>
<keyword evidence="2" id="KW-1185">Reference proteome</keyword>
<proteinExistence type="predicted"/>
<name>A0A2R5FCD6_9PROT</name>
<comment type="caution">
    <text evidence="1">The sequence shown here is derived from an EMBL/GenBank/DDBJ whole genome shotgun (WGS) entry which is preliminary data.</text>
</comment>
<protein>
    <submittedName>
        <fullName evidence="1">Secretion system X pseudopilin PulG-like protein</fullName>
    </submittedName>
</protein>
<evidence type="ECO:0000313" key="2">
    <source>
        <dbReference type="Proteomes" id="UP000245081"/>
    </source>
</evidence>
<dbReference type="EMBL" id="BDOQ01000007">
    <property type="protein sequence ID" value="GBG14304.1"/>
    <property type="molecule type" value="Genomic_DNA"/>
</dbReference>
<organism evidence="1 2">
    <name type="scientific">Novimethylophilus kurashikiensis</name>
    <dbReference type="NCBI Taxonomy" id="1825523"/>
    <lineage>
        <taxon>Bacteria</taxon>
        <taxon>Pseudomonadati</taxon>
        <taxon>Pseudomonadota</taxon>
        <taxon>Betaproteobacteria</taxon>
        <taxon>Nitrosomonadales</taxon>
        <taxon>Methylophilaceae</taxon>
        <taxon>Novimethylophilus</taxon>
    </lineage>
</organism>
<accession>A0A2R5FCD6</accession>